<dbReference type="EMBL" id="AVCJ01000011">
    <property type="protein sequence ID" value="KFL36923.1"/>
    <property type="molecule type" value="Genomic_DNA"/>
</dbReference>
<dbReference type="GO" id="GO:0016747">
    <property type="term" value="F:acyltransferase activity, transferring groups other than amino-acyl groups"/>
    <property type="evidence" value="ECO:0007669"/>
    <property type="project" value="InterPro"/>
</dbReference>
<comment type="caution">
    <text evidence="2">The sequence shown here is derived from an EMBL/GenBank/DDBJ whole genome shotgun (WGS) entry which is preliminary data.</text>
</comment>
<dbReference type="Gene3D" id="3.40.630.30">
    <property type="match status" value="1"/>
</dbReference>
<dbReference type="STRING" id="1121014.N788_12405"/>
<dbReference type="AlphaFoldDB" id="A0A087MJ70"/>
<reference evidence="2 3" key="2">
    <citation type="journal article" date="2015" name="Stand. Genomic Sci.">
        <title>High quality draft genomic sequence of Arenimonas donghaensis DSM 18148(T).</title>
        <authorList>
            <person name="Chen F."/>
            <person name="Wang H."/>
            <person name="Cao Y."/>
            <person name="Li X."/>
            <person name="Wang G."/>
        </authorList>
    </citation>
    <scope>NUCLEOTIDE SEQUENCE [LARGE SCALE GENOMIC DNA]</scope>
    <source>
        <strain evidence="2 3">HO3-R19</strain>
    </source>
</reference>
<dbReference type="RefSeq" id="WP_034222556.1">
    <property type="nucleotide sequence ID" value="NZ_AVCJ01000011.1"/>
</dbReference>
<dbReference type="PATRIC" id="fig|1121014.3.peg.1236"/>
<dbReference type="Proteomes" id="UP000029085">
    <property type="component" value="Unassembled WGS sequence"/>
</dbReference>
<evidence type="ECO:0000313" key="3">
    <source>
        <dbReference type="Proteomes" id="UP000029085"/>
    </source>
</evidence>
<dbReference type="SUPFAM" id="SSF55729">
    <property type="entry name" value="Acyl-CoA N-acyltransferases (Nat)"/>
    <property type="match status" value="1"/>
</dbReference>
<keyword evidence="3" id="KW-1185">Reference proteome</keyword>
<dbReference type="PANTHER" id="PTHR43792">
    <property type="entry name" value="GNAT FAMILY, PUTATIVE (AFU_ORTHOLOGUE AFUA_3G00765)-RELATED-RELATED"/>
    <property type="match status" value="1"/>
</dbReference>
<dbReference type="InterPro" id="IPR016181">
    <property type="entry name" value="Acyl_CoA_acyltransferase"/>
</dbReference>
<dbReference type="PANTHER" id="PTHR43792:SF1">
    <property type="entry name" value="N-ACETYLTRANSFERASE DOMAIN-CONTAINING PROTEIN"/>
    <property type="match status" value="1"/>
</dbReference>
<dbReference type="Pfam" id="PF13302">
    <property type="entry name" value="Acetyltransf_3"/>
    <property type="match status" value="1"/>
</dbReference>
<gene>
    <name evidence="2" type="ORF">N788_12405</name>
</gene>
<proteinExistence type="predicted"/>
<name>A0A087MJ70_9GAMM</name>
<dbReference type="InterPro" id="IPR000182">
    <property type="entry name" value="GNAT_dom"/>
</dbReference>
<dbReference type="OrthoDB" id="9798081at2"/>
<accession>A0A087MJ70</accession>
<feature type="domain" description="N-acetyltransferase" evidence="1">
    <location>
        <begin position="11"/>
        <end position="170"/>
    </location>
</feature>
<dbReference type="InterPro" id="IPR051531">
    <property type="entry name" value="N-acetyltransferase"/>
</dbReference>
<dbReference type="PROSITE" id="PS51186">
    <property type="entry name" value="GNAT"/>
    <property type="match status" value="1"/>
</dbReference>
<organism evidence="2 3">
    <name type="scientific">Arenimonas donghaensis DSM 18148 = HO3-R19</name>
    <dbReference type="NCBI Taxonomy" id="1121014"/>
    <lineage>
        <taxon>Bacteria</taxon>
        <taxon>Pseudomonadati</taxon>
        <taxon>Pseudomonadota</taxon>
        <taxon>Gammaproteobacteria</taxon>
        <taxon>Lysobacterales</taxon>
        <taxon>Lysobacteraceae</taxon>
        <taxon>Arenimonas</taxon>
    </lineage>
</organism>
<reference evidence="3" key="1">
    <citation type="submission" date="2013-08" db="EMBL/GenBank/DDBJ databases">
        <title>Genome sequencing of Arenimonas donghaensis.</title>
        <authorList>
            <person name="Chen F."/>
            <person name="Wang G."/>
        </authorList>
    </citation>
    <scope>NUCLEOTIDE SEQUENCE [LARGE SCALE GENOMIC DNA]</scope>
    <source>
        <strain evidence="3">HO3-R19</strain>
    </source>
</reference>
<evidence type="ECO:0000313" key="2">
    <source>
        <dbReference type="EMBL" id="KFL36923.1"/>
    </source>
</evidence>
<protein>
    <recommendedName>
        <fullName evidence="1">N-acetyltransferase domain-containing protein</fullName>
    </recommendedName>
</protein>
<sequence>MPATLPETPRLRLRELREDDAAFALAQLNDPDFHAYIGDRGVRDLDQARDYLATGPIASYARHGFGLWGVELKASGELAGMCGLIQRDTLPAPDLGYAFLPAFRGQGLAREAASLCLAFGFGTLAMPRILAIVTEANAASRRLLESLGMQPDEPRSLGGEMLLVYAIDKPAASQTGVGFR</sequence>
<evidence type="ECO:0000259" key="1">
    <source>
        <dbReference type="PROSITE" id="PS51186"/>
    </source>
</evidence>